<dbReference type="NCBIfam" id="NF040692">
    <property type="entry name" value="recomb_assoc"/>
    <property type="match status" value="1"/>
</dbReference>
<accession>A0ABW7GD00</accession>
<gene>
    <name evidence="1" type="primary">gmtX</name>
    <name evidence="1" type="ORF">ACG00X_23645</name>
</gene>
<dbReference type="InterPro" id="IPR048061">
    <property type="entry name" value="GmtX-like"/>
</dbReference>
<sequence>MSTVNHPESTLEQLLAQKPRPQKAKNLLAIHEVCRAQHAAGSRDLTVNAIGKLCEEQGILKARGLYNEPAKDYRALIEAWAVLAGPPVPKQDKKLATDEYVDRIPDPATRTLVRSVIAERNKLLAQLNTLKAATVIQVDRRPALAAATGGPTAASASLTESERDALKKAISPEFLESKAWVEVEWGEILDAGGWSLFDPGFATGLRKLLGES</sequence>
<dbReference type="RefSeq" id="WP_394492242.1">
    <property type="nucleotide sequence ID" value="NZ_JBIGIA010000033.1"/>
</dbReference>
<proteinExistence type="predicted"/>
<name>A0ABW7GD00_9BURK</name>
<comment type="caution">
    <text evidence="1">The sequence shown here is derived from an EMBL/GenBank/DDBJ whole genome shotgun (WGS) entry which is preliminary data.</text>
</comment>
<protein>
    <submittedName>
        <fullName evidence="1">Gamma-mobile-trio protein GmtX</fullName>
    </submittedName>
</protein>
<evidence type="ECO:0000313" key="1">
    <source>
        <dbReference type="EMBL" id="MFG6459831.1"/>
    </source>
</evidence>
<reference evidence="1 2" key="1">
    <citation type="submission" date="2024-09" db="EMBL/GenBank/DDBJ databases">
        <title>Novel species of the genus Pelomonas and Roseateles isolated from streams.</title>
        <authorList>
            <person name="Lu H."/>
        </authorList>
    </citation>
    <scope>NUCLEOTIDE SEQUENCE [LARGE SCALE GENOMIC DNA]</scope>
    <source>
        <strain evidence="1 2">BYS96W</strain>
    </source>
</reference>
<keyword evidence="2" id="KW-1185">Reference proteome</keyword>
<evidence type="ECO:0000313" key="2">
    <source>
        <dbReference type="Proteomes" id="UP001606305"/>
    </source>
</evidence>
<organism evidence="1 2">
    <name type="scientific">Pelomonas nitida</name>
    <dbReference type="NCBI Taxonomy" id="3299027"/>
    <lineage>
        <taxon>Bacteria</taxon>
        <taxon>Pseudomonadati</taxon>
        <taxon>Pseudomonadota</taxon>
        <taxon>Betaproteobacteria</taxon>
        <taxon>Burkholderiales</taxon>
        <taxon>Sphaerotilaceae</taxon>
        <taxon>Roseateles</taxon>
    </lineage>
</organism>
<dbReference type="Proteomes" id="UP001606305">
    <property type="component" value="Unassembled WGS sequence"/>
</dbReference>
<dbReference type="EMBL" id="JBIGIA010000033">
    <property type="protein sequence ID" value="MFG6459831.1"/>
    <property type="molecule type" value="Genomic_DNA"/>
</dbReference>